<dbReference type="GO" id="GO:0009228">
    <property type="term" value="P:thiamine biosynthetic process"/>
    <property type="evidence" value="ECO:0007669"/>
    <property type="project" value="UniProtKB-KW"/>
</dbReference>
<dbReference type="RefSeq" id="WP_170033488.1">
    <property type="nucleotide sequence ID" value="NZ_JABDTL010000001.1"/>
</dbReference>
<feature type="domain" description="FAD dependent oxidoreductase" evidence="4">
    <location>
        <begin position="3"/>
        <end position="364"/>
    </location>
</feature>
<evidence type="ECO:0000256" key="1">
    <source>
        <dbReference type="ARBA" id="ARBA00004948"/>
    </source>
</evidence>
<keyword evidence="3 5" id="KW-0560">Oxidoreductase</keyword>
<sequence length="383" mass="40770">MTDVLIVGGGVMGLAIGWRLARAGVETTVLERDVADCDRPSGAWWAAAGMLAPLSEAGFDDPHALAFGRASLDLYPRFAAELEEDAGRSVGLRTEGTVIAAADRDEAAWLRRQWVYHQELGLPTQWMGGDEAREREPHLGPRVPAALFAPTDHQVDSRLLGAALRRAFVARGGVLREGWEASRIDVDGGRAAGVWARPSGAEDGAEERIGARRVLVCAGSWTRLLLADGATATAAPPVRPVKGQLLALEMSPLLTLAHVVRTRRVYLVPREDGRLVVGATSEEAGFDVRMTAGGVLDLLRDSWEVLPGIYDLPLLQTWAGLRPVSRDGLPVLGATPVDGLYLATGHGRNGILLTPATALAMADLLATGRAPDAILPFALSRFG</sequence>
<evidence type="ECO:0000259" key="4">
    <source>
        <dbReference type="Pfam" id="PF01266"/>
    </source>
</evidence>
<comment type="caution">
    <text evidence="5">The sequence shown here is derived from an EMBL/GenBank/DDBJ whole genome shotgun (WGS) entry which is preliminary data.</text>
</comment>
<accession>A0A841GZA1</accession>
<dbReference type="InterPro" id="IPR036188">
    <property type="entry name" value="FAD/NAD-bd_sf"/>
</dbReference>
<evidence type="ECO:0000313" key="6">
    <source>
        <dbReference type="Proteomes" id="UP000582837"/>
    </source>
</evidence>
<dbReference type="AlphaFoldDB" id="A0A841GZA1"/>
<dbReference type="InterPro" id="IPR012727">
    <property type="entry name" value="Gly_oxidase_ThiO"/>
</dbReference>
<protein>
    <submittedName>
        <fullName evidence="5">Glycine oxidase</fullName>
        <ecNumber evidence="5">1.4.3.19</ecNumber>
    </submittedName>
</protein>
<dbReference type="GO" id="GO:0009229">
    <property type="term" value="P:thiamine diphosphate biosynthetic process"/>
    <property type="evidence" value="ECO:0007669"/>
    <property type="project" value="UniProtKB-UniPathway"/>
</dbReference>
<dbReference type="EC" id="1.4.3.19" evidence="5"/>
<evidence type="ECO:0000256" key="2">
    <source>
        <dbReference type="ARBA" id="ARBA00022977"/>
    </source>
</evidence>
<dbReference type="Gene3D" id="3.30.9.10">
    <property type="entry name" value="D-Amino Acid Oxidase, subunit A, domain 2"/>
    <property type="match status" value="1"/>
</dbReference>
<dbReference type="PANTHER" id="PTHR13847">
    <property type="entry name" value="SARCOSINE DEHYDROGENASE-RELATED"/>
    <property type="match status" value="1"/>
</dbReference>
<dbReference type="EMBL" id="JACHIA010000006">
    <property type="protein sequence ID" value="MBB6071009.1"/>
    <property type="molecule type" value="Genomic_DNA"/>
</dbReference>
<dbReference type="NCBIfam" id="TIGR02352">
    <property type="entry name" value="thiamin_ThiO"/>
    <property type="match status" value="1"/>
</dbReference>
<dbReference type="SUPFAM" id="SSF54373">
    <property type="entry name" value="FAD-linked reductases, C-terminal domain"/>
    <property type="match status" value="1"/>
</dbReference>
<dbReference type="Proteomes" id="UP000582837">
    <property type="component" value="Unassembled WGS sequence"/>
</dbReference>
<dbReference type="GO" id="GO:0050660">
    <property type="term" value="F:flavin adenine dinucleotide binding"/>
    <property type="evidence" value="ECO:0007669"/>
    <property type="project" value="InterPro"/>
</dbReference>
<dbReference type="UniPathway" id="UPA00060"/>
<comment type="pathway">
    <text evidence="1">Cofactor biosynthesis; thiamine diphosphate biosynthesis.</text>
</comment>
<keyword evidence="2" id="KW-0784">Thiamine biosynthesis</keyword>
<dbReference type="SUPFAM" id="SSF51905">
    <property type="entry name" value="FAD/NAD(P)-binding domain"/>
    <property type="match status" value="1"/>
</dbReference>
<gene>
    <name evidence="5" type="ORF">HNQ61_002631</name>
</gene>
<evidence type="ECO:0000313" key="5">
    <source>
        <dbReference type="EMBL" id="MBB6071009.1"/>
    </source>
</evidence>
<dbReference type="PANTHER" id="PTHR13847:SF289">
    <property type="entry name" value="GLYCINE OXIDASE"/>
    <property type="match status" value="1"/>
</dbReference>
<dbReference type="Pfam" id="PF01266">
    <property type="entry name" value="DAO"/>
    <property type="match status" value="1"/>
</dbReference>
<dbReference type="GO" id="GO:0043799">
    <property type="term" value="F:glycine oxidase activity"/>
    <property type="evidence" value="ECO:0007669"/>
    <property type="project" value="UniProtKB-EC"/>
</dbReference>
<reference evidence="5 6" key="1">
    <citation type="submission" date="2020-08" db="EMBL/GenBank/DDBJ databases">
        <title>Genomic Encyclopedia of Type Strains, Phase IV (KMG-IV): sequencing the most valuable type-strain genomes for metagenomic binning, comparative biology and taxonomic classification.</title>
        <authorList>
            <person name="Goeker M."/>
        </authorList>
    </citation>
    <scope>NUCLEOTIDE SEQUENCE [LARGE SCALE GENOMIC DNA]</scope>
    <source>
        <strain evidence="5 6">DSM 29007</strain>
    </source>
</reference>
<evidence type="ECO:0000256" key="3">
    <source>
        <dbReference type="ARBA" id="ARBA00023002"/>
    </source>
</evidence>
<organism evidence="5 6">
    <name type="scientific">Longimicrobium terrae</name>
    <dbReference type="NCBI Taxonomy" id="1639882"/>
    <lineage>
        <taxon>Bacteria</taxon>
        <taxon>Pseudomonadati</taxon>
        <taxon>Gemmatimonadota</taxon>
        <taxon>Longimicrobiia</taxon>
        <taxon>Longimicrobiales</taxon>
        <taxon>Longimicrobiaceae</taxon>
        <taxon>Longimicrobium</taxon>
    </lineage>
</organism>
<proteinExistence type="predicted"/>
<dbReference type="GO" id="GO:0005737">
    <property type="term" value="C:cytoplasm"/>
    <property type="evidence" value="ECO:0007669"/>
    <property type="project" value="TreeGrafter"/>
</dbReference>
<name>A0A841GZA1_9BACT</name>
<dbReference type="InterPro" id="IPR006076">
    <property type="entry name" value="FAD-dep_OxRdtase"/>
</dbReference>
<keyword evidence="6" id="KW-1185">Reference proteome</keyword>
<dbReference type="Gene3D" id="3.50.50.60">
    <property type="entry name" value="FAD/NAD(P)-binding domain"/>
    <property type="match status" value="1"/>
</dbReference>